<dbReference type="Pfam" id="PF13639">
    <property type="entry name" value="zf-RING_2"/>
    <property type="match status" value="1"/>
</dbReference>
<feature type="transmembrane region" description="Helical" evidence="16">
    <location>
        <begin position="63"/>
        <end position="84"/>
    </location>
</feature>
<keyword evidence="20" id="KW-1185">Reference proteome</keyword>
<evidence type="ECO:0000313" key="19">
    <source>
        <dbReference type="EMBL" id="KAK3230961.1"/>
    </source>
</evidence>
<keyword evidence="8 14" id="KW-0863">Zinc-finger</keyword>
<dbReference type="InterPro" id="IPR013083">
    <property type="entry name" value="Znf_RING/FYVE/PHD"/>
</dbReference>
<evidence type="ECO:0000256" key="8">
    <source>
        <dbReference type="ARBA" id="ARBA00022771"/>
    </source>
</evidence>
<dbReference type="EMBL" id="JANJYJ010000001">
    <property type="protein sequence ID" value="KAK3230961.1"/>
    <property type="molecule type" value="Genomic_DNA"/>
</dbReference>
<evidence type="ECO:0000256" key="15">
    <source>
        <dbReference type="SAM" id="MobiDB-lite"/>
    </source>
</evidence>
<accession>A0AAE0EJT0</accession>
<feature type="signal peptide" evidence="17">
    <location>
        <begin position="1"/>
        <end position="39"/>
    </location>
</feature>
<proteinExistence type="inferred from homology"/>
<dbReference type="EC" id="2.3.2.27" evidence="4"/>
<evidence type="ECO:0000256" key="16">
    <source>
        <dbReference type="SAM" id="Phobius"/>
    </source>
</evidence>
<keyword evidence="10" id="KW-0862">Zinc</keyword>
<name>A0AAE0EJT0_9ROSI</name>
<evidence type="ECO:0000256" key="9">
    <source>
        <dbReference type="ARBA" id="ARBA00022786"/>
    </source>
</evidence>
<reference evidence="19" key="1">
    <citation type="journal article" date="2023" name="Plant J.">
        <title>Genome sequences and population genomics provide insights into the demographic history, inbreeding, and mutation load of two 'living fossil' tree species of Dipteronia.</title>
        <authorList>
            <person name="Feng Y."/>
            <person name="Comes H.P."/>
            <person name="Chen J."/>
            <person name="Zhu S."/>
            <person name="Lu R."/>
            <person name="Zhang X."/>
            <person name="Li P."/>
            <person name="Qiu J."/>
            <person name="Olsen K.M."/>
            <person name="Qiu Y."/>
        </authorList>
    </citation>
    <scope>NUCLEOTIDE SEQUENCE</scope>
    <source>
        <strain evidence="19">NBL</strain>
    </source>
</reference>
<feature type="domain" description="RING-type" evidence="18">
    <location>
        <begin position="148"/>
        <end position="190"/>
    </location>
</feature>
<evidence type="ECO:0000256" key="2">
    <source>
        <dbReference type="ARBA" id="ARBA00004167"/>
    </source>
</evidence>
<evidence type="ECO:0000256" key="7">
    <source>
        <dbReference type="ARBA" id="ARBA00022723"/>
    </source>
</evidence>
<feature type="chain" id="PRO_5042055136" description="RING-type E3 ubiquitin transferase" evidence="17">
    <location>
        <begin position="40"/>
        <end position="387"/>
    </location>
</feature>
<dbReference type="Gene3D" id="3.30.40.10">
    <property type="entry name" value="Zinc/RING finger domain, C3HC4 (zinc finger)"/>
    <property type="match status" value="1"/>
</dbReference>
<evidence type="ECO:0000256" key="6">
    <source>
        <dbReference type="ARBA" id="ARBA00022692"/>
    </source>
</evidence>
<keyword evidence="11 16" id="KW-1133">Transmembrane helix</keyword>
<evidence type="ECO:0000313" key="20">
    <source>
        <dbReference type="Proteomes" id="UP001281410"/>
    </source>
</evidence>
<comment type="similarity">
    <text evidence="13">Belongs to the RING-type zinc finger family. ATL subfamily.</text>
</comment>
<comment type="catalytic activity">
    <reaction evidence="1">
        <text>S-ubiquitinyl-[E2 ubiquitin-conjugating enzyme]-L-cysteine + [acceptor protein]-L-lysine = [E2 ubiquitin-conjugating enzyme]-L-cysteine + N(6)-ubiquitinyl-[acceptor protein]-L-lysine.</text>
        <dbReference type="EC" id="2.3.2.27"/>
    </reaction>
</comment>
<organism evidence="19 20">
    <name type="scientific">Dipteronia sinensis</name>
    <dbReference type="NCBI Taxonomy" id="43782"/>
    <lineage>
        <taxon>Eukaryota</taxon>
        <taxon>Viridiplantae</taxon>
        <taxon>Streptophyta</taxon>
        <taxon>Embryophyta</taxon>
        <taxon>Tracheophyta</taxon>
        <taxon>Spermatophyta</taxon>
        <taxon>Magnoliopsida</taxon>
        <taxon>eudicotyledons</taxon>
        <taxon>Gunneridae</taxon>
        <taxon>Pentapetalae</taxon>
        <taxon>rosids</taxon>
        <taxon>malvids</taxon>
        <taxon>Sapindales</taxon>
        <taxon>Sapindaceae</taxon>
        <taxon>Hippocastanoideae</taxon>
        <taxon>Acereae</taxon>
        <taxon>Dipteronia</taxon>
    </lineage>
</organism>
<dbReference type="SUPFAM" id="SSF57850">
    <property type="entry name" value="RING/U-box"/>
    <property type="match status" value="1"/>
</dbReference>
<keyword evidence="12 16" id="KW-0472">Membrane</keyword>
<keyword evidence="7" id="KW-0479">Metal-binding</keyword>
<dbReference type="PROSITE" id="PS50089">
    <property type="entry name" value="ZF_RING_2"/>
    <property type="match status" value="1"/>
</dbReference>
<evidence type="ECO:0000256" key="1">
    <source>
        <dbReference type="ARBA" id="ARBA00000900"/>
    </source>
</evidence>
<evidence type="ECO:0000256" key="10">
    <source>
        <dbReference type="ARBA" id="ARBA00022833"/>
    </source>
</evidence>
<evidence type="ECO:0000256" key="17">
    <source>
        <dbReference type="SAM" id="SignalP"/>
    </source>
</evidence>
<keyword evidence="5" id="KW-0808">Transferase</keyword>
<keyword evidence="9" id="KW-0833">Ubl conjugation pathway</keyword>
<sequence>MTILKNNHHHHQIFRVFISEHGVIYCLLLFLLALPSATAQMGSTPPPPADPFGTIGPRFDSSMAIIMVVLVSAFFLMGFFSVYIRQCAQRHFRPNNTNDPYAIFMAANNRRSRRAAARGLEPSVLNTFPTFLYSSVKGLKIGKVCLECAVCLNEFEDDETLRLIPKCSHVFHPDCIDVWLASHTTCPVCRANLVPDSEPGNISSSVNVQLFNQDSNSGQPEQRSDNIEEISPEVDHDVESADANLISENRATRSRSSGWKLTGLFPRSHSTGHLLIQCPDENCERFTLRLPEEVRSQLMKSSSSSLSRSKSSVAFTRMRSSRKGFRSASGGLGLPRNYNFYEKFRSPKEMPKSLFKSIKSKSSNSLLAGRDCDSERSFDRLRPDTQV</sequence>
<evidence type="ECO:0000256" key="13">
    <source>
        <dbReference type="ARBA" id="ARBA00024209"/>
    </source>
</evidence>
<dbReference type="GO" id="GO:0061630">
    <property type="term" value="F:ubiquitin protein ligase activity"/>
    <property type="evidence" value="ECO:0007669"/>
    <property type="project" value="UniProtKB-EC"/>
</dbReference>
<evidence type="ECO:0000256" key="11">
    <source>
        <dbReference type="ARBA" id="ARBA00022989"/>
    </source>
</evidence>
<feature type="region of interest" description="Disordered" evidence="15">
    <location>
        <begin position="362"/>
        <end position="387"/>
    </location>
</feature>
<dbReference type="GO" id="GO:0008270">
    <property type="term" value="F:zinc ion binding"/>
    <property type="evidence" value="ECO:0007669"/>
    <property type="project" value="UniProtKB-KW"/>
</dbReference>
<dbReference type="PANTHER" id="PTHR14155:SF583">
    <property type="entry name" value="RING-TYPE DOMAIN-CONTAINING PROTEIN"/>
    <property type="match status" value="1"/>
</dbReference>
<comment type="subcellular location">
    <subcellularLocation>
        <location evidence="2">Membrane</location>
        <topology evidence="2">Single-pass membrane protein</topology>
    </subcellularLocation>
</comment>
<evidence type="ECO:0000256" key="4">
    <source>
        <dbReference type="ARBA" id="ARBA00012483"/>
    </source>
</evidence>
<dbReference type="Proteomes" id="UP001281410">
    <property type="component" value="Unassembled WGS sequence"/>
</dbReference>
<protein>
    <recommendedName>
        <fullName evidence="4">RING-type E3 ubiquitin transferase</fullName>
        <ecNumber evidence="4">2.3.2.27</ecNumber>
    </recommendedName>
</protein>
<dbReference type="CDD" id="cd16461">
    <property type="entry name" value="RING-H2_EL5-like"/>
    <property type="match status" value="1"/>
</dbReference>
<evidence type="ECO:0000259" key="18">
    <source>
        <dbReference type="PROSITE" id="PS50089"/>
    </source>
</evidence>
<dbReference type="PANTHER" id="PTHR14155">
    <property type="entry name" value="RING FINGER DOMAIN-CONTAINING"/>
    <property type="match status" value="1"/>
</dbReference>
<keyword evidence="17" id="KW-0732">Signal</keyword>
<evidence type="ECO:0000256" key="5">
    <source>
        <dbReference type="ARBA" id="ARBA00022679"/>
    </source>
</evidence>
<comment type="pathway">
    <text evidence="3">Protein modification; protein ubiquitination.</text>
</comment>
<evidence type="ECO:0000256" key="14">
    <source>
        <dbReference type="PROSITE-ProRule" id="PRU00175"/>
    </source>
</evidence>
<gene>
    <name evidence="19" type="ORF">Dsin_002842</name>
</gene>
<dbReference type="SMART" id="SM00184">
    <property type="entry name" value="RING"/>
    <property type="match status" value="1"/>
</dbReference>
<evidence type="ECO:0000256" key="3">
    <source>
        <dbReference type="ARBA" id="ARBA00004906"/>
    </source>
</evidence>
<evidence type="ECO:0000256" key="12">
    <source>
        <dbReference type="ARBA" id="ARBA00023136"/>
    </source>
</evidence>
<dbReference type="InterPro" id="IPR001841">
    <property type="entry name" value="Znf_RING"/>
</dbReference>
<dbReference type="GO" id="GO:0016020">
    <property type="term" value="C:membrane"/>
    <property type="evidence" value="ECO:0007669"/>
    <property type="project" value="UniProtKB-SubCell"/>
</dbReference>
<dbReference type="InterPro" id="IPR053238">
    <property type="entry name" value="RING-H2_zinc_finger"/>
</dbReference>
<keyword evidence="6 16" id="KW-0812">Transmembrane</keyword>
<feature type="compositionally biased region" description="Basic and acidic residues" evidence="15">
    <location>
        <begin position="370"/>
        <end position="387"/>
    </location>
</feature>
<dbReference type="AlphaFoldDB" id="A0AAE0EJT0"/>
<dbReference type="FunFam" id="3.30.40.10:FF:000187">
    <property type="entry name" value="E3 ubiquitin-protein ligase ATL6"/>
    <property type="match status" value="1"/>
</dbReference>
<comment type="caution">
    <text evidence="19">The sequence shown here is derived from an EMBL/GenBank/DDBJ whole genome shotgun (WGS) entry which is preliminary data.</text>
</comment>